<organism evidence="5 6">
    <name type="scientific">Streblomastix strix</name>
    <dbReference type="NCBI Taxonomy" id="222440"/>
    <lineage>
        <taxon>Eukaryota</taxon>
        <taxon>Metamonada</taxon>
        <taxon>Preaxostyla</taxon>
        <taxon>Oxymonadida</taxon>
        <taxon>Streblomastigidae</taxon>
        <taxon>Streblomastix</taxon>
    </lineage>
</organism>
<feature type="transmembrane region" description="Helical" evidence="4">
    <location>
        <begin position="368"/>
        <end position="393"/>
    </location>
</feature>
<evidence type="ECO:0000313" key="6">
    <source>
        <dbReference type="Proteomes" id="UP000324800"/>
    </source>
</evidence>
<comment type="caution">
    <text evidence="5">The sequence shown here is derived from an EMBL/GenBank/DDBJ whole genome shotgun (WGS) entry which is preliminary data.</text>
</comment>
<sequence length="615" mass="70763">MIRTYTISSFGLEGMKSIIVDDKQNIADKEYELDVQFDPLNRQTVPKLDEQGRNLTEIGTLKKNKNASAPGLIGTKAKNLVESITSYDINQTTSDKSFIEQKVSQKNKKQQEQKNLHYQQHKLIFKKAVNTKSIIIILVLYVLLALGITAVSIGSLLMVTSTQPWPSRIIISGFRSQESELLALLSLLLLSPENGVLFDNITLKAIEGWNGLEHLSNDYTVVLRAFSATHEYLRKLHDLSRFGMGSQDGRQILGIKSIYGSGRVKKAYDLLFQPTSCLLYNETECQIYPNRLPTTGFIQNGTVSGVEELLQRFFRHLQEVILDQLHGTDQISDDAFEYINTAVPWDLGDGLNKVTDVLLSNSLSIISIYRIVFIIIAVLDFISLIFIFMYMFLQLKDKITQVAIKTERMRDLLLPEETLSVQWHSALALGDNSMDTTHRQLIDSLGRVMEKLIKNEERGILEVAQVVQLEMRQHLKNEMNLLQRADLVRHLKFFQKEMIDIDESFKRIMEFHQKGKDVKDDLSSLIDYLIDVHIMEDDRQIIEYMKLKGKQIDPSNFMMTKSILQLMPLDGEIEDDNLKDIDKYKDDDEYESGSDYDRYDRRRKSSIYFIQQIES</sequence>
<evidence type="ECO:0000313" key="5">
    <source>
        <dbReference type="EMBL" id="KAA6391705.1"/>
    </source>
</evidence>
<dbReference type="AlphaFoldDB" id="A0A5J4WAM9"/>
<dbReference type="EMBL" id="SNRW01002790">
    <property type="protein sequence ID" value="KAA6391705.1"/>
    <property type="molecule type" value="Genomic_DNA"/>
</dbReference>
<evidence type="ECO:0000256" key="1">
    <source>
        <dbReference type="ARBA" id="ARBA00010587"/>
    </source>
</evidence>
<keyword evidence="4" id="KW-1133">Transmembrane helix</keyword>
<dbReference type="Gene3D" id="1.20.120.50">
    <property type="entry name" value="Hemerythrin-like"/>
    <property type="match status" value="1"/>
</dbReference>
<reference evidence="5 6" key="1">
    <citation type="submission" date="2019-03" db="EMBL/GenBank/DDBJ databases">
        <title>Single cell metagenomics reveals metabolic interactions within the superorganism composed of flagellate Streblomastix strix and complex community of Bacteroidetes bacteria on its surface.</title>
        <authorList>
            <person name="Treitli S.C."/>
            <person name="Kolisko M."/>
            <person name="Husnik F."/>
            <person name="Keeling P."/>
            <person name="Hampl V."/>
        </authorList>
    </citation>
    <scope>NUCLEOTIDE SEQUENCE [LARGE SCALE GENOMIC DNA]</scope>
    <source>
        <strain evidence="5">ST1C</strain>
    </source>
</reference>
<dbReference type="InterPro" id="IPR035938">
    <property type="entry name" value="Hemerythrin-like_sf"/>
</dbReference>
<keyword evidence="2" id="KW-0479">Metal-binding</keyword>
<protein>
    <submittedName>
        <fullName evidence="5">Uncharacterized protein</fullName>
    </submittedName>
</protein>
<accession>A0A5J4WAM9</accession>
<evidence type="ECO:0000256" key="2">
    <source>
        <dbReference type="ARBA" id="ARBA00022723"/>
    </source>
</evidence>
<keyword evidence="4" id="KW-0812">Transmembrane</keyword>
<proteinExistence type="inferred from homology"/>
<keyword evidence="3" id="KW-0408">Iron</keyword>
<comment type="similarity">
    <text evidence="1">Belongs to the hemerythrin family.</text>
</comment>
<evidence type="ECO:0000256" key="4">
    <source>
        <dbReference type="SAM" id="Phobius"/>
    </source>
</evidence>
<evidence type="ECO:0000256" key="3">
    <source>
        <dbReference type="ARBA" id="ARBA00023004"/>
    </source>
</evidence>
<name>A0A5J4WAM9_9EUKA</name>
<dbReference type="Proteomes" id="UP000324800">
    <property type="component" value="Unassembled WGS sequence"/>
</dbReference>
<keyword evidence="4" id="KW-0472">Membrane</keyword>
<gene>
    <name evidence="5" type="ORF">EZS28_012772</name>
</gene>
<dbReference type="GO" id="GO:0046872">
    <property type="term" value="F:metal ion binding"/>
    <property type="evidence" value="ECO:0007669"/>
    <property type="project" value="UniProtKB-KW"/>
</dbReference>
<dbReference type="SUPFAM" id="SSF47188">
    <property type="entry name" value="Hemerythrin-like"/>
    <property type="match status" value="1"/>
</dbReference>
<feature type="transmembrane region" description="Helical" evidence="4">
    <location>
        <begin position="134"/>
        <end position="159"/>
    </location>
</feature>